<evidence type="ECO:0000259" key="2">
    <source>
        <dbReference type="PROSITE" id="PS51736"/>
    </source>
</evidence>
<organism evidence="4 5">
    <name type="scientific">Nocardioides ginsengisoli</name>
    <dbReference type="NCBI Taxonomy" id="363868"/>
    <lineage>
        <taxon>Bacteria</taxon>
        <taxon>Bacillati</taxon>
        <taxon>Actinomycetota</taxon>
        <taxon>Actinomycetes</taxon>
        <taxon>Propionibacteriales</taxon>
        <taxon>Nocardioidaceae</taxon>
        <taxon>Nocardioides</taxon>
    </lineage>
</organism>
<evidence type="ECO:0000313" key="5">
    <source>
        <dbReference type="Proteomes" id="UP001597229"/>
    </source>
</evidence>
<dbReference type="InterPro" id="IPR038109">
    <property type="entry name" value="DNA_bind_recomb_sf"/>
</dbReference>
<proteinExistence type="predicted"/>
<reference evidence="5" key="1">
    <citation type="journal article" date="2019" name="Int. J. Syst. Evol. Microbiol.">
        <title>The Global Catalogue of Microorganisms (GCM) 10K type strain sequencing project: providing services to taxonomists for standard genome sequencing and annotation.</title>
        <authorList>
            <consortium name="The Broad Institute Genomics Platform"/>
            <consortium name="The Broad Institute Genome Sequencing Center for Infectious Disease"/>
            <person name="Wu L."/>
            <person name="Ma J."/>
        </authorList>
    </citation>
    <scope>NUCLEOTIDE SEQUENCE [LARGE SCALE GENOMIC DNA]</scope>
    <source>
        <strain evidence="5">CCUG 52478</strain>
    </source>
</reference>
<dbReference type="Proteomes" id="UP001597229">
    <property type="component" value="Unassembled WGS sequence"/>
</dbReference>
<comment type="caution">
    <text evidence="4">The sequence shown here is derived from an EMBL/GenBank/DDBJ whole genome shotgun (WGS) entry which is preliminary data.</text>
</comment>
<feature type="region of interest" description="Disordered" evidence="1">
    <location>
        <begin position="1"/>
        <end position="31"/>
    </location>
</feature>
<feature type="domain" description="Recombinase" evidence="3">
    <location>
        <begin position="173"/>
        <end position="278"/>
    </location>
</feature>
<feature type="domain" description="Resolvase/invertase-type recombinase catalytic" evidence="2">
    <location>
        <begin position="12"/>
        <end position="164"/>
    </location>
</feature>
<dbReference type="SMART" id="SM00857">
    <property type="entry name" value="Resolvase"/>
    <property type="match status" value="1"/>
</dbReference>
<dbReference type="InterPro" id="IPR006119">
    <property type="entry name" value="Resolv_N"/>
</dbReference>
<dbReference type="Pfam" id="PF00239">
    <property type="entry name" value="Resolvase"/>
    <property type="match status" value="1"/>
</dbReference>
<dbReference type="EMBL" id="JBHTLX010000020">
    <property type="protein sequence ID" value="MFD1249129.1"/>
    <property type="molecule type" value="Genomic_DNA"/>
</dbReference>
<gene>
    <name evidence="4" type="ORF">ACFQ3F_15130</name>
</gene>
<dbReference type="InterPro" id="IPR050639">
    <property type="entry name" value="SSR_resolvase"/>
</dbReference>
<sequence length="509" mass="57190">MTTKEKRSESRRAAIYARISNDKQKGKEGEGLGVQRQLEDCRDLAQRLGLTVVAEFVDNDISAHSGRERPEYLAMLDEVKAGRIDVVVAWHTDRLHRLTRELEKYIEHCEPHNVETHTVKAGHVDLSTATGRMVAKILGSIAQQESEQKIERMKAAYRQRAKTGRAHIRTHRPFGWDDDGLTLRQEEAGAVEFMTRSIIKGESIASIARDLNGQGLRTSRGREWTVRSVREVAMRPRNAGLVQYDGQILDGVTGEWQAIVSESDFRTVLSILKDPKRRTNTDGTAIKHLLPGIAMCGKCGAPCKYAIVHHTKAGKPSQHVYRCSKSTCVVRDEKKLDNLVTRVALMLLLNQKMRKALAPRDGEGPDYLTERDRINEQLDELAAAYGRGTFTLSQVETASTALRERMQVLDGLIATQTRGDTLREMLSVPDLVQAWEQLPLSRKREVIRSLMTVQVMPIGKGNYRNVKFHQHIKITLVNDVLGDEDLTAAILAHRLTSDQERAVVRAFAA</sequence>
<dbReference type="CDD" id="cd00338">
    <property type="entry name" value="Ser_Recombinase"/>
    <property type="match status" value="1"/>
</dbReference>
<name>A0ABW3W1N0_9ACTN</name>
<keyword evidence="5" id="KW-1185">Reference proteome</keyword>
<dbReference type="PANTHER" id="PTHR30461:SF23">
    <property type="entry name" value="DNA RECOMBINASE-RELATED"/>
    <property type="match status" value="1"/>
</dbReference>
<evidence type="ECO:0000256" key="1">
    <source>
        <dbReference type="SAM" id="MobiDB-lite"/>
    </source>
</evidence>
<accession>A0ABW3W1N0</accession>
<dbReference type="Gene3D" id="3.40.50.1390">
    <property type="entry name" value="Resolvase, N-terminal catalytic domain"/>
    <property type="match status" value="1"/>
</dbReference>
<dbReference type="PANTHER" id="PTHR30461">
    <property type="entry name" value="DNA-INVERTASE FROM LAMBDOID PROPHAGE"/>
    <property type="match status" value="1"/>
</dbReference>
<dbReference type="PROSITE" id="PS51736">
    <property type="entry name" value="RECOMBINASES_3"/>
    <property type="match status" value="1"/>
</dbReference>
<feature type="compositionally biased region" description="Basic and acidic residues" evidence="1">
    <location>
        <begin position="1"/>
        <end position="12"/>
    </location>
</feature>
<evidence type="ECO:0000313" key="4">
    <source>
        <dbReference type="EMBL" id="MFD1249129.1"/>
    </source>
</evidence>
<dbReference type="InterPro" id="IPR036162">
    <property type="entry name" value="Resolvase-like_N_sf"/>
</dbReference>
<protein>
    <submittedName>
        <fullName evidence="4">Recombinase family protein</fullName>
    </submittedName>
</protein>
<feature type="compositionally biased region" description="Basic and acidic residues" evidence="1">
    <location>
        <begin position="20"/>
        <end position="30"/>
    </location>
</feature>
<dbReference type="Pfam" id="PF07508">
    <property type="entry name" value="Recombinase"/>
    <property type="match status" value="1"/>
</dbReference>
<dbReference type="InterPro" id="IPR011109">
    <property type="entry name" value="DNA_bind_recombinase_dom"/>
</dbReference>
<dbReference type="RefSeq" id="WP_367921864.1">
    <property type="nucleotide sequence ID" value="NZ_BAABAC010000049.1"/>
</dbReference>
<dbReference type="SUPFAM" id="SSF53041">
    <property type="entry name" value="Resolvase-like"/>
    <property type="match status" value="1"/>
</dbReference>
<evidence type="ECO:0000259" key="3">
    <source>
        <dbReference type="PROSITE" id="PS51737"/>
    </source>
</evidence>
<dbReference type="PROSITE" id="PS51737">
    <property type="entry name" value="RECOMBINASE_DNA_BIND"/>
    <property type="match status" value="1"/>
</dbReference>
<dbReference type="Gene3D" id="3.90.1750.20">
    <property type="entry name" value="Putative Large Serine Recombinase, Chain B, Domain 2"/>
    <property type="match status" value="1"/>
</dbReference>